<evidence type="ECO:0000313" key="4">
    <source>
        <dbReference type="Proteomes" id="UP000494111"/>
    </source>
</evidence>
<dbReference type="EMBL" id="CADIJO010000023">
    <property type="protein sequence ID" value="CAB3732765.1"/>
    <property type="molecule type" value="Genomic_DNA"/>
</dbReference>
<dbReference type="PANTHER" id="PTHR30024">
    <property type="entry name" value="ALIPHATIC SULFONATES-BINDING PROTEIN-RELATED"/>
    <property type="match status" value="1"/>
</dbReference>
<evidence type="ECO:0000313" key="3">
    <source>
        <dbReference type="EMBL" id="CAB3732765.1"/>
    </source>
</evidence>
<dbReference type="PANTHER" id="PTHR30024:SF21">
    <property type="entry name" value="ABC TRANSPORTER SUBSTRATE-BINDING PROTEIN"/>
    <property type="match status" value="1"/>
</dbReference>
<dbReference type="Pfam" id="PF09084">
    <property type="entry name" value="NMT1"/>
    <property type="match status" value="1"/>
</dbReference>
<feature type="signal peptide" evidence="1">
    <location>
        <begin position="1"/>
        <end position="26"/>
    </location>
</feature>
<feature type="domain" description="SsuA/THI5-like" evidence="2">
    <location>
        <begin position="63"/>
        <end position="254"/>
    </location>
</feature>
<dbReference type="Proteomes" id="UP000494111">
    <property type="component" value="Unassembled WGS sequence"/>
</dbReference>
<reference evidence="3 4" key="1">
    <citation type="submission" date="2020-04" db="EMBL/GenBank/DDBJ databases">
        <authorList>
            <person name="De Canck E."/>
        </authorList>
    </citation>
    <scope>NUCLEOTIDE SEQUENCE [LARGE SCALE GENOMIC DNA]</scope>
    <source>
        <strain evidence="3 4">LMG 3458</strain>
    </source>
</reference>
<sequence>MKSLIRLKLFRLALAASALFGGAAHAADVIRVGVATAGGGDPITWGGSPGGVVRVNQWLEQAFAADGVKVEWLFFKGAGPAVNEALSNKQIDFAYQGDLPQVVGRANGLKTKLLLVSGARNNLYLVAPPNSPLKSIEDLKDRKVSIFRGTNGHLVAINVLAAHGLAERDIKGVNLDAGSAQAALVSNGVDAAFGGYEWFKVRDQGLAKVIYSTQGQDPAYTRQASLLVREDFERDNPAQVQKVVDVFVRAAQWSSDEKNRDALFKIWEKSGVPYASWAAEFDKQDLASRNSPLIDDFIIARYKAVVADAVKLKLIRRDVSLDGWFDPRYLQNSLKAQGLEKYWTAFDASGKPAAGNAAAATPGDAKPVAAAASAVAGQAAAR</sequence>
<dbReference type="AlphaFoldDB" id="A0A6S7ARK9"/>
<dbReference type="SUPFAM" id="SSF53850">
    <property type="entry name" value="Periplasmic binding protein-like II"/>
    <property type="match status" value="1"/>
</dbReference>
<proteinExistence type="predicted"/>
<gene>
    <name evidence="3" type="ORF">LMG3458_04994</name>
</gene>
<dbReference type="InterPro" id="IPR015168">
    <property type="entry name" value="SsuA/THI5"/>
</dbReference>
<evidence type="ECO:0000259" key="2">
    <source>
        <dbReference type="Pfam" id="PF09084"/>
    </source>
</evidence>
<feature type="chain" id="PRO_5028976236" description="SsuA/THI5-like domain-containing protein" evidence="1">
    <location>
        <begin position="27"/>
        <end position="382"/>
    </location>
</feature>
<dbReference type="Gene3D" id="3.40.190.10">
    <property type="entry name" value="Periplasmic binding protein-like II"/>
    <property type="match status" value="2"/>
</dbReference>
<keyword evidence="1" id="KW-0732">Signal</keyword>
<accession>A0A6S7ARK9</accession>
<evidence type="ECO:0000256" key="1">
    <source>
        <dbReference type="SAM" id="SignalP"/>
    </source>
</evidence>
<dbReference type="CDD" id="cd13555">
    <property type="entry name" value="PBP2_sulfate_ester_like"/>
    <property type="match status" value="1"/>
</dbReference>
<dbReference type="RefSeq" id="WP_246289135.1">
    <property type="nucleotide sequence ID" value="NZ_CADIJO010000023.1"/>
</dbReference>
<name>A0A6S7ARK9_9BURK</name>
<protein>
    <recommendedName>
        <fullName evidence="2">SsuA/THI5-like domain-containing protein</fullName>
    </recommendedName>
</protein>
<organism evidence="3 4">
    <name type="scientific">Achromobacter deleyi</name>
    <dbReference type="NCBI Taxonomy" id="1353891"/>
    <lineage>
        <taxon>Bacteria</taxon>
        <taxon>Pseudomonadati</taxon>
        <taxon>Pseudomonadota</taxon>
        <taxon>Betaproteobacteria</taxon>
        <taxon>Burkholderiales</taxon>
        <taxon>Alcaligenaceae</taxon>
        <taxon>Achromobacter</taxon>
    </lineage>
</organism>